<name>A0AAE1BTG8_PETCI</name>
<keyword evidence="4" id="KW-1185">Reference proteome</keyword>
<sequence>MMDGCLGDPSRSFKRPDVAATGPRGGVVQDSSRSRSRGQRAIRGLNQEEEGDSRGQPPTRQEGREEDELQCYRKWLEERRNIDAAGIGVGGAVTRVTSFIYFFQELTGGGDIIAAAGVVSGAVTHVTETSLNLFSRLICVWSPYQNSCNSPPPLLHEDQVSFAVFVVVPDSITAANVSLPRLPWICFGLHVFCTVNVLLHFVFVQVMKQTYFVWSPSSILESGYKSRQTRRRLMNNEGK</sequence>
<evidence type="ECO:0000256" key="1">
    <source>
        <dbReference type="SAM" id="MobiDB-lite"/>
    </source>
</evidence>
<feature type="transmembrane region" description="Helical" evidence="2">
    <location>
        <begin position="182"/>
        <end position="204"/>
    </location>
</feature>
<comment type="caution">
    <text evidence="3">The sequence shown here is derived from an EMBL/GenBank/DDBJ whole genome shotgun (WGS) entry which is preliminary data.</text>
</comment>
<dbReference type="Proteomes" id="UP001286313">
    <property type="component" value="Unassembled WGS sequence"/>
</dbReference>
<keyword evidence="2" id="KW-1133">Transmembrane helix</keyword>
<feature type="region of interest" description="Disordered" evidence="1">
    <location>
        <begin position="1"/>
        <end position="67"/>
    </location>
</feature>
<reference evidence="3" key="1">
    <citation type="submission" date="2023-10" db="EMBL/GenBank/DDBJ databases">
        <title>Genome assemblies of two species of porcelain crab, Petrolisthes cinctipes and Petrolisthes manimaculis (Anomura: Porcellanidae).</title>
        <authorList>
            <person name="Angst P."/>
        </authorList>
    </citation>
    <scope>NUCLEOTIDE SEQUENCE</scope>
    <source>
        <strain evidence="3">PB745_01</strain>
        <tissue evidence="3">Gill</tissue>
    </source>
</reference>
<dbReference type="EMBL" id="JAWQEG010005833">
    <property type="protein sequence ID" value="KAK3856613.1"/>
    <property type="molecule type" value="Genomic_DNA"/>
</dbReference>
<dbReference type="AlphaFoldDB" id="A0AAE1BTG8"/>
<accession>A0AAE1BTG8</accession>
<keyword evidence="2" id="KW-0812">Transmembrane</keyword>
<protein>
    <submittedName>
        <fullName evidence="3">Uncharacterized protein</fullName>
    </submittedName>
</protein>
<proteinExistence type="predicted"/>
<evidence type="ECO:0000313" key="3">
    <source>
        <dbReference type="EMBL" id="KAK3856613.1"/>
    </source>
</evidence>
<evidence type="ECO:0000313" key="4">
    <source>
        <dbReference type="Proteomes" id="UP001286313"/>
    </source>
</evidence>
<gene>
    <name evidence="3" type="ORF">Pcinc_037075</name>
</gene>
<evidence type="ECO:0000256" key="2">
    <source>
        <dbReference type="SAM" id="Phobius"/>
    </source>
</evidence>
<organism evidence="3 4">
    <name type="scientific">Petrolisthes cinctipes</name>
    <name type="common">Flat porcelain crab</name>
    <dbReference type="NCBI Taxonomy" id="88211"/>
    <lineage>
        <taxon>Eukaryota</taxon>
        <taxon>Metazoa</taxon>
        <taxon>Ecdysozoa</taxon>
        <taxon>Arthropoda</taxon>
        <taxon>Crustacea</taxon>
        <taxon>Multicrustacea</taxon>
        <taxon>Malacostraca</taxon>
        <taxon>Eumalacostraca</taxon>
        <taxon>Eucarida</taxon>
        <taxon>Decapoda</taxon>
        <taxon>Pleocyemata</taxon>
        <taxon>Anomura</taxon>
        <taxon>Galatheoidea</taxon>
        <taxon>Porcellanidae</taxon>
        <taxon>Petrolisthes</taxon>
    </lineage>
</organism>
<keyword evidence="2" id="KW-0472">Membrane</keyword>